<dbReference type="EMBL" id="WVTA01000021">
    <property type="protein sequence ID" value="KAK3196945.1"/>
    <property type="molecule type" value="Genomic_DNA"/>
</dbReference>
<evidence type="ECO:0000313" key="5">
    <source>
        <dbReference type="Proteomes" id="UP001280581"/>
    </source>
</evidence>
<feature type="domain" description="Thioester reductase (TE)" evidence="3">
    <location>
        <begin position="478"/>
        <end position="673"/>
    </location>
</feature>
<evidence type="ECO:0000259" key="3">
    <source>
        <dbReference type="Pfam" id="PF07993"/>
    </source>
</evidence>
<dbReference type="Proteomes" id="UP001280581">
    <property type="component" value="Unassembled WGS sequence"/>
</dbReference>
<comment type="caution">
    <text evidence="4">The sequence shown here is derived from an EMBL/GenBank/DDBJ whole genome shotgun (WGS) entry which is preliminary data.</text>
</comment>
<dbReference type="PANTHER" id="PTHR43439">
    <property type="entry name" value="PHENYLACETATE-COENZYME A LIGASE"/>
    <property type="match status" value="1"/>
</dbReference>
<keyword evidence="5" id="KW-1185">Reference proteome</keyword>
<dbReference type="Pfam" id="PF07993">
    <property type="entry name" value="NAD_binding_4"/>
    <property type="match status" value="1"/>
</dbReference>
<reference evidence="4 5" key="1">
    <citation type="submission" date="2021-02" db="EMBL/GenBank/DDBJ databases">
        <title>Genome assembly of Pseudopithomyces chartarum.</title>
        <authorList>
            <person name="Jauregui R."/>
            <person name="Singh J."/>
            <person name="Voisey C."/>
        </authorList>
    </citation>
    <scope>NUCLEOTIDE SEQUENCE [LARGE SCALE GENOMIC DNA]</scope>
    <source>
        <strain evidence="4 5">AGR01</strain>
    </source>
</reference>
<dbReference type="SUPFAM" id="SSF56801">
    <property type="entry name" value="Acetyl-CoA synthetase-like"/>
    <property type="match status" value="1"/>
</dbReference>
<sequence length="678" mass="76136">MTHATFAVLDRERNLPKIPGRKNRDYSIWDLEGGGRFYTVFPYFHLAGFLSLIVNPILTEASSPVMGPPLMPPNGTLLKEVTKQQQLRALYLPPSIAENLLSEPNGLEFFRGLDFLCYTGAPFSPQAGKQLSNVTELCLLYGSTEAFQIPQLSPAAPEDWAWMEWNPCFKVSMQPSKDEVGTYEAVLNADSTRAHMSALNHNLPGVSEYRAMDLFKQHPTKPGLWQYYSRRDDIVILSNGVRFNPIPMELILSSQKFVSGALVLLERLWPAVREANDRIATPCRIMKNMIFFSSQGKPFVRASKGTVVRRLTEKLYDAEIEELYSFENKLSMGQLNFEFDLPTDFALKDIRKLVREKVLESAPDITTFTDHDDLFVMGMDSIKTSRLLQLLKKSLSTVDDTTKPHWLDAKAIFQHSTILVLPNYIYSNMRKKTVSTDETGLSYRECKMTGLLEEFTSGLTPLAKLSPRTTETGAVALIGSTGFLRPQILKHLILSPRISSVYCLNRSEDAKERTLSSVSQELSEQGIDKVQFLRADIGEPKFGLDGSSWESISSNCEHIIFNAWNPNFSLPIQSFRAFLQELRTSIDMSVFSHRRPHIIFVSSVAAIGSWPHVHDDTVNIPERPATANNQAMYNEYGESKCVGEQILTAGNKFHGIPVSIVRAGQIGGFECPTAGIWP</sequence>
<dbReference type="AlphaFoldDB" id="A0AAN6LKM9"/>
<dbReference type="InterPro" id="IPR051414">
    <property type="entry name" value="Adenylate-forming_Reductase"/>
</dbReference>
<dbReference type="InterPro" id="IPR013120">
    <property type="entry name" value="FAR_NAD-bd"/>
</dbReference>
<proteinExistence type="predicted"/>
<dbReference type="PANTHER" id="PTHR43439:SF2">
    <property type="entry name" value="ENZYME, PUTATIVE (JCVI)-RELATED"/>
    <property type="match status" value="1"/>
</dbReference>
<organism evidence="4 5">
    <name type="scientific">Pseudopithomyces chartarum</name>
    <dbReference type="NCBI Taxonomy" id="1892770"/>
    <lineage>
        <taxon>Eukaryota</taxon>
        <taxon>Fungi</taxon>
        <taxon>Dikarya</taxon>
        <taxon>Ascomycota</taxon>
        <taxon>Pezizomycotina</taxon>
        <taxon>Dothideomycetes</taxon>
        <taxon>Pleosporomycetidae</taxon>
        <taxon>Pleosporales</taxon>
        <taxon>Massarineae</taxon>
        <taxon>Didymosphaeriaceae</taxon>
        <taxon>Pseudopithomyces</taxon>
    </lineage>
</organism>
<accession>A0AAN6LKM9</accession>
<name>A0AAN6LKM9_9PLEO</name>
<gene>
    <name evidence="4" type="ORF">GRF29_1536g46318</name>
</gene>
<dbReference type="InterPro" id="IPR036291">
    <property type="entry name" value="NAD(P)-bd_dom_sf"/>
</dbReference>
<dbReference type="InterPro" id="IPR042099">
    <property type="entry name" value="ANL_N_sf"/>
</dbReference>
<keyword evidence="2" id="KW-0597">Phosphoprotein</keyword>
<evidence type="ECO:0000313" key="4">
    <source>
        <dbReference type="EMBL" id="KAK3196945.1"/>
    </source>
</evidence>
<keyword evidence="1" id="KW-0596">Phosphopantetheine</keyword>
<dbReference type="Gene3D" id="3.40.50.720">
    <property type="entry name" value="NAD(P)-binding Rossmann-like Domain"/>
    <property type="match status" value="1"/>
</dbReference>
<dbReference type="Gene3D" id="3.40.50.12780">
    <property type="entry name" value="N-terminal domain of ligase-like"/>
    <property type="match status" value="1"/>
</dbReference>
<evidence type="ECO:0000256" key="2">
    <source>
        <dbReference type="ARBA" id="ARBA00022553"/>
    </source>
</evidence>
<protein>
    <recommendedName>
        <fullName evidence="3">Thioester reductase (TE) domain-containing protein</fullName>
    </recommendedName>
</protein>
<evidence type="ECO:0000256" key="1">
    <source>
        <dbReference type="ARBA" id="ARBA00022450"/>
    </source>
</evidence>
<dbReference type="Pfam" id="PF23562">
    <property type="entry name" value="AMP-binding_C_3"/>
    <property type="match status" value="2"/>
</dbReference>
<dbReference type="SUPFAM" id="SSF51735">
    <property type="entry name" value="NAD(P)-binding Rossmann-fold domains"/>
    <property type="match status" value="1"/>
</dbReference>